<comment type="caution">
    <text evidence="1">The sequence shown here is derived from an EMBL/GenBank/DDBJ whole genome shotgun (WGS) entry which is preliminary data.</text>
</comment>
<reference evidence="1" key="1">
    <citation type="submission" date="2023-03" db="EMBL/GenBank/DDBJ databases">
        <title>Massive genome expansion in bonnet fungi (Mycena s.s.) driven by repeated elements and novel gene families across ecological guilds.</title>
        <authorList>
            <consortium name="Lawrence Berkeley National Laboratory"/>
            <person name="Harder C.B."/>
            <person name="Miyauchi S."/>
            <person name="Viragh M."/>
            <person name="Kuo A."/>
            <person name="Thoen E."/>
            <person name="Andreopoulos B."/>
            <person name="Lu D."/>
            <person name="Skrede I."/>
            <person name="Drula E."/>
            <person name="Henrissat B."/>
            <person name="Morin E."/>
            <person name="Kohler A."/>
            <person name="Barry K."/>
            <person name="LaButti K."/>
            <person name="Morin E."/>
            <person name="Salamov A."/>
            <person name="Lipzen A."/>
            <person name="Mereny Z."/>
            <person name="Hegedus B."/>
            <person name="Baldrian P."/>
            <person name="Stursova M."/>
            <person name="Weitz H."/>
            <person name="Taylor A."/>
            <person name="Grigoriev I.V."/>
            <person name="Nagy L.G."/>
            <person name="Martin F."/>
            <person name="Kauserud H."/>
        </authorList>
    </citation>
    <scope>NUCLEOTIDE SEQUENCE</scope>
    <source>
        <strain evidence="1">CBHHK002</strain>
    </source>
</reference>
<evidence type="ECO:0000313" key="1">
    <source>
        <dbReference type="EMBL" id="KAJ7328884.1"/>
    </source>
</evidence>
<keyword evidence="2" id="KW-1185">Reference proteome</keyword>
<dbReference type="Proteomes" id="UP001218218">
    <property type="component" value="Unassembled WGS sequence"/>
</dbReference>
<proteinExistence type="predicted"/>
<protein>
    <submittedName>
        <fullName evidence="1">Uncharacterized protein</fullName>
    </submittedName>
</protein>
<dbReference type="EMBL" id="JARIHO010000038">
    <property type="protein sequence ID" value="KAJ7328884.1"/>
    <property type="molecule type" value="Genomic_DNA"/>
</dbReference>
<name>A0AAD6ZMB4_9AGAR</name>
<accession>A0AAD6ZMB4</accession>
<dbReference type="AlphaFoldDB" id="A0AAD6ZMB4"/>
<gene>
    <name evidence="1" type="ORF">DFH08DRAFT_967273</name>
</gene>
<sequence>MPTCSASSRLGIASHMLSTQQCYTDTHMSGLSGCASTPGHAYLHTNQHSHIHTQTPVPTRLYLHAGTHMLTPARPHPWTPVPTADTCMPTPAHPHLHVHTCTSTPVHRHLHIHTCTRVPARPHLHANTYMSTPARQHLHVHTCTHGPVHPHIDTCTEESPGLLLAYRWNTSANTPHCQRRAGPRSQYYLTCKMHAAPLKSCRALADTLLVPARVFPFPQEQDLREPSDSTEKLTPYQSSRVKVQLVLSSPTTDAGSAR</sequence>
<organism evidence="1 2">
    <name type="scientific">Mycena albidolilacea</name>
    <dbReference type="NCBI Taxonomy" id="1033008"/>
    <lineage>
        <taxon>Eukaryota</taxon>
        <taxon>Fungi</taxon>
        <taxon>Dikarya</taxon>
        <taxon>Basidiomycota</taxon>
        <taxon>Agaricomycotina</taxon>
        <taxon>Agaricomycetes</taxon>
        <taxon>Agaricomycetidae</taxon>
        <taxon>Agaricales</taxon>
        <taxon>Marasmiineae</taxon>
        <taxon>Mycenaceae</taxon>
        <taxon>Mycena</taxon>
    </lineage>
</organism>
<evidence type="ECO:0000313" key="2">
    <source>
        <dbReference type="Proteomes" id="UP001218218"/>
    </source>
</evidence>